<evidence type="ECO:0000259" key="5">
    <source>
        <dbReference type="PROSITE" id="PS50174"/>
    </source>
</evidence>
<reference evidence="6 7" key="1">
    <citation type="submission" date="2020-08" db="EMBL/GenBank/DDBJ databases">
        <authorList>
            <person name="Hejnol A."/>
        </authorList>
    </citation>
    <scope>NUCLEOTIDE SEQUENCE [LARGE SCALE GENOMIC DNA]</scope>
</reference>
<feature type="compositionally biased region" description="Basic and acidic residues" evidence="4">
    <location>
        <begin position="108"/>
        <end position="120"/>
    </location>
</feature>
<protein>
    <recommendedName>
        <fullName evidence="2">G patch domain-containing protein 11</fullName>
    </recommendedName>
    <alternativeName>
        <fullName evidence="3">Coiled-coil domain-containing protein 75</fullName>
    </alternativeName>
</protein>
<feature type="compositionally biased region" description="Acidic residues" evidence="4">
    <location>
        <begin position="192"/>
        <end position="215"/>
    </location>
</feature>
<dbReference type="EMBL" id="CAJFCJ010000006">
    <property type="protein sequence ID" value="CAD5116621.1"/>
    <property type="molecule type" value="Genomic_DNA"/>
</dbReference>
<dbReference type="OrthoDB" id="786951at2759"/>
<accession>A0A7I8VPV1</accession>
<organism evidence="6 7">
    <name type="scientific">Dimorphilus gyrociliatus</name>
    <dbReference type="NCBI Taxonomy" id="2664684"/>
    <lineage>
        <taxon>Eukaryota</taxon>
        <taxon>Metazoa</taxon>
        <taxon>Spiralia</taxon>
        <taxon>Lophotrochozoa</taxon>
        <taxon>Annelida</taxon>
        <taxon>Polychaeta</taxon>
        <taxon>Polychaeta incertae sedis</taxon>
        <taxon>Dinophilidae</taxon>
        <taxon>Dimorphilus</taxon>
    </lineage>
</organism>
<keyword evidence="7" id="KW-1185">Reference proteome</keyword>
<dbReference type="PROSITE" id="PS50174">
    <property type="entry name" value="G_PATCH"/>
    <property type="match status" value="1"/>
</dbReference>
<feature type="region of interest" description="Disordered" evidence="4">
    <location>
        <begin position="34"/>
        <end position="120"/>
    </location>
</feature>
<evidence type="ECO:0000256" key="2">
    <source>
        <dbReference type="ARBA" id="ARBA00021978"/>
    </source>
</evidence>
<comment type="caution">
    <text evidence="6">The sequence shown here is derived from an EMBL/GenBank/DDBJ whole genome shotgun (WGS) entry which is preliminary data.</text>
</comment>
<dbReference type="InterPro" id="IPR039249">
    <property type="entry name" value="GPATCH11"/>
</dbReference>
<gene>
    <name evidence="6" type="ORF">DGYR_LOCUS5226</name>
</gene>
<dbReference type="Proteomes" id="UP000549394">
    <property type="component" value="Unassembled WGS sequence"/>
</dbReference>
<evidence type="ECO:0000256" key="4">
    <source>
        <dbReference type="SAM" id="MobiDB-lite"/>
    </source>
</evidence>
<feature type="compositionally biased region" description="Basic and acidic residues" evidence="4">
    <location>
        <begin position="34"/>
        <end position="61"/>
    </location>
</feature>
<evidence type="ECO:0000256" key="3">
    <source>
        <dbReference type="ARBA" id="ARBA00030688"/>
    </source>
</evidence>
<dbReference type="GO" id="GO:0000776">
    <property type="term" value="C:kinetochore"/>
    <property type="evidence" value="ECO:0007669"/>
    <property type="project" value="TreeGrafter"/>
</dbReference>
<evidence type="ECO:0000313" key="7">
    <source>
        <dbReference type="Proteomes" id="UP000549394"/>
    </source>
</evidence>
<dbReference type="SMART" id="SM00443">
    <property type="entry name" value="G_patch"/>
    <property type="match status" value="1"/>
</dbReference>
<comment type="similarity">
    <text evidence="1">Belongs to the GPATCH11 family.</text>
</comment>
<dbReference type="Pfam" id="PF01585">
    <property type="entry name" value="G-patch"/>
    <property type="match status" value="1"/>
</dbReference>
<dbReference type="AlphaFoldDB" id="A0A7I8VPV1"/>
<evidence type="ECO:0000256" key="1">
    <source>
        <dbReference type="ARBA" id="ARBA00007140"/>
    </source>
</evidence>
<proteinExistence type="inferred from homology"/>
<name>A0A7I8VPV1_9ANNE</name>
<dbReference type="InterPro" id="IPR025239">
    <property type="entry name" value="DUF4187"/>
</dbReference>
<feature type="domain" description="G-patch" evidence="5">
    <location>
        <begin position="67"/>
        <end position="113"/>
    </location>
</feature>
<feature type="region of interest" description="Disordered" evidence="4">
    <location>
        <begin position="176"/>
        <end position="242"/>
    </location>
</feature>
<dbReference type="PANTHER" id="PTHR21032">
    <property type="entry name" value="G PATCH DOMAIN-CONTAINING PROTEIN 11"/>
    <property type="match status" value="1"/>
</dbReference>
<dbReference type="InterPro" id="IPR000467">
    <property type="entry name" value="G_patch_dom"/>
</dbReference>
<dbReference type="GO" id="GO:0003676">
    <property type="term" value="F:nucleic acid binding"/>
    <property type="evidence" value="ECO:0007669"/>
    <property type="project" value="InterPro"/>
</dbReference>
<dbReference type="PANTHER" id="PTHR21032:SF0">
    <property type="entry name" value="G PATCH DOMAIN-CONTAINING PROTEIN 11"/>
    <property type="match status" value="1"/>
</dbReference>
<sequence>MSVDNDEEDDYIAEKDDIRPGLVPKSVARLYKQDAKKKEVDIKNRTKPRHVMEKEEREKALNKTLSSNNKGFSLLSKMGYKPGMSIGKDGKGRLEPVPISLKSNRTGLGHDTEIKRKTDKTNQLRSIIDEKRIKLEERSRENFRSHQSKLLRDKKTMGYVRKSQKVCEQLDSNMQITQPHKSFFWPKLSEDQGNEAEDNDEAEEEEDLPEPEEQLADLTDYLRNDDDMLENCPGNTAEDHDE</sequence>
<dbReference type="SMART" id="SM01173">
    <property type="entry name" value="DUF4187"/>
    <property type="match status" value="1"/>
</dbReference>
<evidence type="ECO:0000313" key="6">
    <source>
        <dbReference type="EMBL" id="CAD5116621.1"/>
    </source>
</evidence>